<accession>A0ABR0LXV2</accession>
<keyword evidence="4" id="KW-1185">Reference proteome</keyword>
<feature type="region of interest" description="Disordered" evidence="2">
    <location>
        <begin position="150"/>
        <end position="186"/>
    </location>
</feature>
<comment type="caution">
    <text evidence="3">The sequence shown here is derived from an EMBL/GenBank/DDBJ whole genome shotgun (WGS) entry which is preliminary data.</text>
</comment>
<organism evidence="3 4">
    <name type="scientific">Cryomyces antarcticus</name>
    <dbReference type="NCBI Taxonomy" id="329879"/>
    <lineage>
        <taxon>Eukaryota</taxon>
        <taxon>Fungi</taxon>
        <taxon>Dikarya</taxon>
        <taxon>Ascomycota</taxon>
        <taxon>Pezizomycotina</taxon>
        <taxon>Dothideomycetes</taxon>
        <taxon>Dothideomycetes incertae sedis</taxon>
        <taxon>Cryomyces</taxon>
    </lineage>
</organism>
<name>A0ABR0LXV2_9PEZI</name>
<gene>
    <name evidence="3" type="ORF">LTR16_003506</name>
</gene>
<proteinExistence type="predicted"/>
<protein>
    <submittedName>
        <fullName evidence="3">Uncharacterized protein</fullName>
    </submittedName>
</protein>
<feature type="compositionally biased region" description="Low complexity" evidence="2">
    <location>
        <begin position="157"/>
        <end position="170"/>
    </location>
</feature>
<feature type="coiled-coil region" evidence="1">
    <location>
        <begin position="59"/>
        <end position="93"/>
    </location>
</feature>
<evidence type="ECO:0000256" key="1">
    <source>
        <dbReference type="SAM" id="Coils"/>
    </source>
</evidence>
<dbReference type="EMBL" id="JAVRRA010008580">
    <property type="protein sequence ID" value="KAK5256325.1"/>
    <property type="molecule type" value="Genomic_DNA"/>
</dbReference>
<evidence type="ECO:0000313" key="4">
    <source>
        <dbReference type="Proteomes" id="UP001357485"/>
    </source>
</evidence>
<keyword evidence="1" id="KW-0175">Coiled coil</keyword>
<feature type="non-terminal residue" evidence="3">
    <location>
        <position position="1"/>
    </location>
</feature>
<evidence type="ECO:0000313" key="3">
    <source>
        <dbReference type="EMBL" id="KAK5256325.1"/>
    </source>
</evidence>
<sequence>SHISQPHYRGKIITLQSSQPTCTTQDTIAPQAGVPQQKPDEWYDALTLEGKGLKRTMTDDNWQEALQVTLSQLRELENRVINYLKANTSAKDLLFRNVKAEKKAEITKDVVELLSDVFADTTRFPSTPSSWTEFYPTVAWALVVRAATKGRRRPDAKTNNTTETPNATAAKESEEAATPQTTSTQVLSSKRLVHRPFVPTASTSYRAVTYKEPIHVSFAQGKVLTLDNFFYNVKYNGESAAVFAVLTTVSASPEPGRPILPKDVLLTMFLGLVDQHLRITPRPRIFALSPLLRLEEVKNQGQFVGHVH</sequence>
<dbReference type="Proteomes" id="UP001357485">
    <property type="component" value="Unassembled WGS sequence"/>
</dbReference>
<reference evidence="3 4" key="1">
    <citation type="submission" date="2023-08" db="EMBL/GenBank/DDBJ databases">
        <title>Black Yeasts Isolated from many extreme environments.</title>
        <authorList>
            <person name="Coleine C."/>
            <person name="Stajich J.E."/>
            <person name="Selbmann L."/>
        </authorList>
    </citation>
    <scope>NUCLEOTIDE SEQUENCE [LARGE SCALE GENOMIC DNA]</scope>
    <source>
        <strain evidence="3 4">CCFEE 536</strain>
    </source>
</reference>
<evidence type="ECO:0000256" key="2">
    <source>
        <dbReference type="SAM" id="MobiDB-lite"/>
    </source>
</evidence>